<organism evidence="1">
    <name type="scientific">Octopus bimaculoides</name>
    <name type="common">California two-spotted octopus</name>
    <dbReference type="NCBI Taxonomy" id="37653"/>
    <lineage>
        <taxon>Eukaryota</taxon>
        <taxon>Metazoa</taxon>
        <taxon>Spiralia</taxon>
        <taxon>Lophotrochozoa</taxon>
        <taxon>Mollusca</taxon>
        <taxon>Cephalopoda</taxon>
        <taxon>Coleoidea</taxon>
        <taxon>Octopodiformes</taxon>
        <taxon>Octopoda</taxon>
        <taxon>Incirrata</taxon>
        <taxon>Octopodidae</taxon>
        <taxon>Octopus</taxon>
    </lineage>
</organism>
<dbReference type="PANTHER" id="PTHR21588">
    <property type="entry name" value="COILED-COIL-HELIX-COILED-COIL-HELIX DOMAIN CONTAINING 6"/>
    <property type="match status" value="1"/>
</dbReference>
<proteinExistence type="predicted"/>
<evidence type="ECO:0000313" key="1">
    <source>
        <dbReference type="EMBL" id="KOF92719.1"/>
    </source>
</evidence>
<dbReference type="EMBL" id="KQ417291">
    <property type="protein sequence ID" value="KOF92719.1"/>
    <property type="molecule type" value="Genomic_DNA"/>
</dbReference>
<dbReference type="Pfam" id="PF07956">
    <property type="entry name" value="DUF1690"/>
    <property type="match status" value="1"/>
</dbReference>
<reference evidence="1" key="1">
    <citation type="submission" date="2015-07" db="EMBL/GenBank/DDBJ databases">
        <title>MeaNS - Measles Nucleotide Surveillance Program.</title>
        <authorList>
            <person name="Tran T."/>
            <person name="Druce J."/>
        </authorList>
    </citation>
    <scope>NUCLEOTIDE SEQUENCE</scope>
    <source>
        <strain evidence="1">UCB-OBI-ISO-001</strain>
        <tissue evidence="1">Gonad</tissue>
    </source>
</reference>
<dbReference type="STRING" id="37653.A0A0L8HU47"/>
<dbReference type="GO" id="GO:0007007">
    <property type="term" value="P:inner mitochondrial membrane organization"/>
    <property type="evidence" value="ECO:0007669"/>
    <property type="project" value="TreeGrafter"/>
</dbReference>
<name>A0A0L8HU47_OCTBM</name>
<gene>
    <name evidence="1" type="ORF">OCBIM_22006040mg</name>
</gene>
<sequence>MERNHIYKQMNEIYVEREKAFRSIEEFYQEKMKSLQHQSTKMNTATRQEFAKAVEEVENKFLKHVEAPVCEDLQLKVLECYRTNQSHPLNCSAEVHAFATAVDQARQNVILAKKV</sequence>
<accession>A0A0L8HU47</accession>
<dbReference type="AlphaFoldDB" id="A0A0L8HU47"/>
<protein>
    <submittedName>
        <fullName evidence="1">Uncharacterized protein</fullName>
    </submittedName>
</protein>
<dbReference type="InterPro" id="IPR052632">
    <property type="entry name" value="MICOS_subunit_Mic19"/>
</dbReference>
<dbReference type="GO" id="GO:0061617">
    <property type="term" value="C:MICOS complex"/>
    <property type="evidence" value="ECO:0007669"/>
    <property type="project" value="TreeGrafter"/>
</dbReference>
<dbReference type="PANTHER" id="PTHR21588:SF18">
    <property type="entry name" value="MICOS COMPLEX SUBUNIT MIC19"/>
    <property type="match status" value="1"/>
</dbReference>
<dbReference type="OrthoDB" id="70030at2759"/>
<dbReference type="InterPro" id="IPR012471">
    <property type="entry name" value="DUF1690"/>
</dbReference>